<keyword evidence="3" id="KW-1185">Reference proteome</keyword>
<protein>
    <submittedName>
        <fullName evidence="2">Uncharacterized protein</fullName>
    </submittedName>
</protein>
<dbReference type="AlphaFoldDB" id="A0AAJ6L647"/>
<gene>
    <name evidence="2" type="ORF">Q3V37_14250</name>
</gene>
<feature type="region of interest" description="Disordered" evidence="1">
    <location>
        <begin position="1"/>
        <end position="76"/>
    </location>
</feature>
<evidence type="ECO:0000256" key="1">
    <source>
        <dbReference type="SAM" id="MobiDB-lite"/>
    </source>
</evidence>
<organism evidence="2 3">
    <name type="scientific">Micromonospora profundi</name>
    <dbReference type="NCBI Taxonomy" id="1420889"/>
    <lineage>
        <taxon>Bacteria</taxon>
        <taxon>Bacillati</taxon>
        <taxon>Actinomycetota</taxon>
        <taxon>Actinomycetes</taxon>
        <taxon>Micromonosporales</taxon>
        <taxon>Micromonosporaceae</taxon>
        <taxon>Micromonospora</taxon>
    </lineage>
</organism>
<evidence type="ECO:0000313" key="2">
    <source>
        <dbReference type="EMBL" id="WLS48286.1"/>
    </source>
</evidence>
<dbReference type="Proteomes" id="UP001235874">
    <property type="component" value="Chromosome"/>
</dbReference>
<proteinExistence type="predicted"/>
<dbReference type="RefSeq" id="WP_306273686.1">
    <property type="nucleotide sequence ID" value="NZ_CP130472.1"/>
</dbReference>
<dbReference type="EMBL" id="CP130472">
    <property type="protein sequence ID" value="WLS48286.1"/>
    <property type="molecule type" value="Genomic_DNA"/>
</dbReference>
<dbReference type="InterPro" id="IPR028974">
    <property type="entry name" value="TSP_type-3_rpt"/>
</dbReference>
<reference evidence="2 3" key="1">
    <citation type="submission" date="2023-07" db="EMBL/GenBank/DDBJ databases">
        <title>Micromonospora profundi TRM 95458 converts glycerol to a new osmotic compound.</title>
        <authorList>
            <person name="Lu D."/>
        </authorList>
    </citation>
    <scope>NUCLEOTIDE SEQUENCE [LARGE SCALE GENOMIC DNA]</scope>
    <source>
        <strain evidence="2 3">TRM95458</strain>
    </source>
</reference>
<dbReference type="GO" id="GO:0005509">
    <property type="term" value="F:calcium ion binding"/>
    <property type="evidence" value="ECO:0007669"/>
    <property type="project" value="InterPro"/>
</dbReference>
<feature type="compositionally biased region" description="Pro residues" evidence="1">
    <location>
        <begin position="43"/>
        <end position="70"/>
    </location>
</feature>
<name>A0AAJ6L647_9ACTN</name>
<evidence type="ECO:0000313" key="3">
    <source>
        <dbReference type="Proteomes" id="UP001235874"/>
    </source>
</evidence>
<accession>A0AAJ6L647</accession>
<dbReference type="SUPFAM" id="SSF103647">
    <property type="entry name" value="TSP type-3 repeat"/>
    <property type="match status" value="1"/>
</dbReference>
<sequence length="136" mass="14133">MSSYRDPAPRGDVFPSEEELDPTGSAVEPASAPPGARWASHPSPTPGPRPTPAPAPAPTPVPSPGPPPREPGTRSVSIVTRHVDGSVEVVTDLDGDGIADIVEIDVDGDGVPDITYVDSDRDGQLDTVLRDRARNA</sequence>
<dbReference type="KEGG" id="mprn:Q3V37_14250"/>